<comment type="caution">
    <text evidence="2">The sequence shown here is derived from an EMBL/GenBank/DDBJ whole genome shotgun (WGS) entry which is preliminary data.</text>
</comment>
<evidence type="ECO:0000313" key="3">
    <source>
        <dbReference type="Proteomes" id="UP000286701"/>
    </source>
</evidence>
<keyword evidence="1" id="KW-0732">Signal</keyword>
<accession>A0A444MMW5</accession>
<name>A0A444MMW5_9SPHI</name>
<dbReference type="OrthoDB" id="800114at2"/>
<organism evidence="2 3">
    <name type="scientific">Mucilaginibacter gilvus</name>
    <dbReference type="NCBI Taxonomy" id="2305909"/>
    <lineage>
        <taxon>Bacteria</taxon>
        <taxon>Pseudomonadati</taxon>
        <taxon>Bacteroidota</taxon>
        <taxon>Sphingobacteriia</taxon>
        <taxon>Sphingobacteriales</taxon>
        <taxon>Sphingobacteriaceae</taxon>
        <taxon>Mucilaginibacter</taxon>
    </lineage>
</organism>
<sequence length="120" mass="14307">MKLIKFSIIALVLTVSAQFAKAQVRVGASIHIGYNQPRRVVYPAYYEEPAPVYYEQPVYVNRPVYYRPAYRRAYYRPQYRREVYRENYYEGRGRGREDYYEGRGKGHGHGNGWGRGGRRW</sequence>
<protein>
    <submittedName>
        <fullName evidence="2">Virulence factor</fullName>
    </submittedName>
</protein>
<reference evidence="2 3" key="1">
    <citation type="submission" date="2019-01" db="EMBL/GenBank/DDBJ databases">
        <title>Mucilaginibacter antarcticum sp. nov., isolated from antarctic soil.</title>
        <authorList>
            <person name="Yan Y.-Q."/>
            <person name="Du Z.-J."/>
        </authorList>
    </citation>
    <scope>NUCLEOTIDE SEQUENCE [LARGE SCALE GENOMIC DNA]</scope>
    <source>
        <strain evidence="2 3">F01003</strain>
    </source>
</reference>
<dbReference type="AlphaFoldDB" id="A0A444MMW5"/>
<keyword evidence="3" id="KW-1185">Reference proteome</keyword>
<feature type="signal peptide" evidence="1">
    <location>
        <begin position="1"/>
        <end position="22"/>
    </location>
</feature>
<evidence type="ECO:0000313" key="2">
    <source>
        <dbReference type="EMBL" id="RWY51065.1"/>
    </source>
</evidence>
<gene>
    <name evidence="2" type="ORF">EPL05_13430</name>
</gene>
<dbReference type="Proteomes" id="UP000286701">
    <property type="component" value="Unassembled WGS sequence"/>
</dbReference>
<proteinExistence type="predicted"/>
<dbReference type="RefSeq" id="WP_128534484.1">
    <property type="nucleotide sequence ID" value="NZ_SBIW01000006.1"/>
</dbReference>
<evidence type="ECO:0000256" key="1">
    <source>
        <dbReference type="SAM" id="SignalP"/>
    </source>
</evidence>
<feature type="chain" id="PRO_5019376729" evidence="1">
    <location>
        <begin position="23"/>
        <end position="120"/>
    </location>
</feature>
<dbReference type="EMBL" id="SBIW01000006">
    <property type="protein sequence ID" value="RWY51065.1"/>
    <property type="molecule type" value="Genomic_DNA"/>
</dbReference>